<evidence type="ECO:0000313" key="2">
    <source>
        <dbReference type="EMBL" id="EIC97254.1"/>
    </source>
</evidence>
<evidence type="ECO:0000313" key="3">
    <source>
        <dbReference type="Proteomes" id="UP000005039"/>
    </source>
</evidence>
<feature type="transmembrane region" description="Helical" evidence="1">
    <location>
        <begin position="6"/>
        <end position="26"/>
    </location>
</feature>
<evidence type="ECO:0000256" key="1">
    <source>
        <dbReference type="SAM" id="Phobius"/>
    </source>
</evidence>
<dbReference type="EMBL" id="AJGH01000001">
    <property type="protein sequence ID" value="EIC97254.1"/>
    <property type="molecule type" value="Genomic_DNA"/>
</dbReference>
<sequence length="38" mass="4648">MAKSTFILDFLLIIIKINMEAVYEIYITKRHLSWKRFT</sequence>
<organism evidence="2 3">
    <name type="scientific">Lachnoanaerobaculum saburreum F0468</name>
    <dbReference type="NCBI Taxonomy" id="1095750"/>
    <lineage>
        <taxon>Bacteria</taxon>
        <taxon>Bacillati</taxon>
        <taxon>Bacillota</taxon>
        <taxon>Clostridia</taxon>
        <taxon>Lachnospirales</taxon>
        <taxon>Lachnospiraceae</taxon>
        <taxon>Lachnoanaerobaculum</taxon>
    </lineage>
</organism>
<keyword evidence="1" id="KW-1133">Transmembrane helix</keyword>
<protein>
    <submittedName>
        <fullName evidence="2">Uncharacterized protein</fullName>
    </submittedName>
</protein>
<proteinExistence type="predicted"/>
<reference evidence="2 3" key="1">
    <citation type="submission" date="2012-03" db="EMBL/GenBank/DDBJ databases">
        <authorList>
            <person name="Durkin A.S."/>
            <person name="McCorrison J."/>
            <person name="Torralba M."/>
            <person name="Gillis M."/>
            <person name="Methe B."/>
            <person name="Sutton G."/>
            <person name="Nelson K.E."/>
        </authorList>
    </citation>
    <scope>NUCLEOTIDE SEQUENCE [LARGE SCALE GENOMIC DNA]</scope>
    <source>
        <strain evidence="2 3">F0468</strain>
    </source>
</reference>
<comment type="caution">
    <text evidence="2">The sequence shown here is derived from an EMBL/GenBank/DDBJ whole genome shotgun (WGS) entry which is preliminary data.</text>
</comment>
<accession>I0RC46</accession>
<dbReference type="Proteomes" id="UP000005039">
    <property type="component" value="Unassembled WGS sequence"/>
</dbReference>
<dbReference type="AlphaFoldDB" id="I0RC46"/>
<keyword evidence="3" id="KW-1185">Reference proteome</keyword>
<name>I0RC46_9FIRM</name>
<dbReference type="PATRIC" id="fig|1095750.3.peg.14"/>
<keyword evidence="1" id="KW-0472">Membrane</keyword>
<keyword evidence="1" id="KW-0812">Transmembrane</keyword>
<gene>
    <name evidence="2" type="ORF">HMPREF9970_0832</name>
</gene>